<evidence type="ECO:0000313" key="1">
    <source>
        <dbReference type="EMBL" id="KAI3813912.1"/>
    </source>
</evidence>
<accession>A0ACB9J3T2</accession>
<gene>
    <name evidence="1" type="ORF">L1987_18647</name>
</gene>
<reference evidence="1 2" key="2">
    <citation type="journal article" date="2022" name="Mol. Ecol. Resour.">
        <title>The genomes of chicory, endive, great burdock and yacon provide insights into Asteraceae paleo-polyploidization history and plant inulin production.</title>
        <authorList>
            <person name="Fan W."/>
            <person name="Wang S."/>
            <person name="Wang H."/>
            <person name="Wang A."/>
            <person name="Jiang F."/>
            <person name="Liu H."/>
            <person name="Zhao H."/>
            <person name="Xu D."/>
            <person name="Zhang Y."/>
        </authorList>
    </citation>
    <scope>NUCLEOTIDE SEQUENCE [LARGE SCALE GENOMIC DNA]</scope>
    <source>
        <strain evidence="2">cv. Yunnan</strain>
        <tissue evidence="1">Leaves</tissue>
    </source>
</reference>
<sequence>MTLLQNCPITTAITATTIVVAWTREFWQNFFIVRDANHIVLQMTVRGEVEATMWDIGYRGNYLGGDIGLTPIWQYFMSQICACFSTKYFDWDIASKRLCLP</sequence>
<protein>
    <submittedName>
        <fullName evidence="1">Uncharacterized protein</fullName>
    </submittedName>
</protein>
<keyword evidence="2" id="KW-1185">Reference proteome</keyword>
<dbReference type="Proteomes" id="UP001056120">
    <property type="component" value="Linkage Group LG06"/>
</dbReference>
<name>A0ACB9J3T2_9ASTR</name>
<proteinExistence type="predicted"/>
<evidence type="ECO:0000313" key="2">
    <source>
        <dbReference type="Proteomes" id="UP001056120"/>
    </source>
</evidence>
<comment type="caution">
    <text evidence="1">The sequence shown here is derived from an EMBL/GenBank/DDBJ whole genome shotgun (WGS) entry which is preliminary data.</text>
</comment>
<organism evidence="1 2">
    <name type="scientific">Smallanthus sonchifolius</name>
    <dbReference type="NCBI Taxonomy" id="185202"/>
    <lineage>
        <taxon>Eukaryota</taxon>
        <taxon>Viridiplantae</taxon>
        <taxon>Streptophyta</taxon>
        <taxon>Embryophyta</taxon>
        <taxon>Tracheophyta</taxon>
        <taxon>Spermatophyta</taxon>
        <taxon>Magnoliopsida</taxon>
        <taxon>eudicotyledons</taxon>
        <taxon>Gunneridae</taxon>
        <taxon>Pentapetalae</taxon>
        <taxon>asterids</taxon>
        <taxon>campanulids</taxon>
        <taxon>Asterales</taxon>
        <taxon>Asteraceae</taxon>
        <taxon>Asteroideae</taxon>
        <taxon>Heliantheae alliance</taxon>
        <taxon>Millerieae</taxon>
        <taxon>Smallanthus</taxon>
    </lineage>
</organism>
<dbReference type="EMBL" id="CM042023">
    <property type="protein sequence ID" value="KAI3813912.1"/>
    <property type="molecule type" value="Genomic_DNA"/>
</dbReference>
<reference evidence="2" key="1">
    <citation type="journal article" date="2022" name="Mol. Ecol. Resour.">
        <title>The genomes of chicory, endive, great burdock and yacon provide insights into Asteraceae palaeo-polyploidization history and plant inulin production.</title>
        <authorList>
            <person name="Fan W."/>
            <person name="Wang S."/>
            <person name="Wang H."/>
            <person name="Wang A."/>
            <person name="Jiang F."/>
            <person name="Liu H."/>
            <person name="Zhao H."/>
            <person name="Xu D."/>
            <person name="Zhang Y."/>
        </authorList>
    </citation>
    <scope>NUCLEOTIDE SEQUENCE [LARGE SCALE GENOMIC DNA]</scope>
    <source>
        <strain evidence="2">cv. Yunnan</strain>
    </source>
</reference>